<dbReference type="InterPro" id="IPR001920">
    <property type="entry name" value="Asp/Glu_race"/>
</dbReference>
<evidence type="ECO:0000256" key="1">
    <source>
        <dbReference type="ARBA" id="ARBA00023235"/>
    </source>
</evidence>
<dbReference type="PANTHER" id="PTHR21198">
    <property type="entry name" value="GLUTAMATE RACEMASE"/>
    <property type="match status" value="1"/>
</dbReference>
<accession>A0A644ULA2</accession>
<comment type="caution">
    <text evidence="2">The sequence shown here is derived from an EMBL/GenBank/DDBJ whole genome shotgun (WGS) entry which is preliminary data.</text>
</comment>
<keyword evidence="1 2" id="KW-0413">Isomerase</keyword>
<dbReference type="InterPro" id="IPR018187">
    <property type="entry name" value="Asp/Glu_racemase_AS_1"/>
</dbReference>
<protein>
    <submittedName>
        <fullName evidence="2">Glutamate racemase</fullName>
        <ecNumber evidence="2">5.1.1.3</ecNumber>
    </submittedName>
</protein>
<sequence length="447" mass="48994">MLSRVITLILVLIFVLPACSGKRNNPVGMFDSGTGGLTVLEAFLTLDEFNNITGERGADGVLDFSKEDFVFLADQVNMPYGIYNSQGKGELLKELVVNDARFLASDPFNSKIIVIACNTATANALTEVAGYLDSEREGTRVIGVINAAAEELFSASGGERLSAVGIMATEGTIASGGYERTINEIFSAGGAVVPVVVNQAGSGFAESVDLERDYTDLSAFETRENYRGPRMGEGDGFINLKLLGAYNFDNSGNALLTKVENGKIVDIQLNSSGNYARYHLVSLLEKFRTMESGVKLENIILGCTHYPYLLDTMKLMITELRDFKEGNVYPYRDLLADEVRFIDPSKYVAIETYEALKESGLLSQRGNNGSLKTFISLPNPALPADKLDPRGGFTFEFKYGRELEGLRETYVIKELSKDLIPAESLERIEKRLPATFGIMKLSDKNDL</sequence>
<dbReference type="Gene3D" id="3.40.50.1860">
    <property type="match status" value="1"/>
</dbReference>
<gene>
    <name evidence="2" type="primary">murI_5</name>
    <name evidence="2" type="ORF">SDC9_25722</name>
</gene>
<dbReference type="PANTHER" id="PTHR21198:SF3">
    <property type="entry name" value="GLUTAMATE RACEMASE"/>
    <property type="match status" value="1"/>
</dbReference>
<dbReference type="EC" id="5.1.1.3" evidence="2"/>
<dbReference type="AlphaFoldDB" id="A0A644ULA2"/>
<dbReference type="PROSITE" id="PS00924">
    <property type="entry name" value="ASP_GLU_RACEMASE_2"/>
    <property type="match status" value="1"/>
</dbReference>
<dbReference type="EMBL" id="VSSQ01000131">
    <property type="protein sequence ID" value="MPL79836.1"/>
    <property type="molecule type" value="Genomic_DNA"/>
</dbReference>
<organism evidence="2">
    <name type="scientific">bioreactor metagenome</name>
    <dbReference type="NCBI Taxonomy" id="1076179"/>
    <lineage>
        <taxon>unclassified sequences</taxon>
        <taxon>metagenomes</taxon>
        <taxon>ecological metagenomes</taxon>
    </lineage>
</organism>
<dbReference type="SUPFAM" id="SSF53681">
    <property type="entry name" value="Aspartate/glutamate racemase"/>
    <property type="match status" value="2"/>
</dbReference>
<name>A0A644ULA2_9ZZZZ</name>
<reference evidence="2" key="1">
    <citation type="submission" date="2019-08" db="EMBL/GenBank/DDBJ databases">
        <authorList>
            <person name="Kucharzyk K."/>
            <person name="Murdoch R.W."/>
            <person name="Higgins S."/>
            <person name="Loffler F."/>
        </authorList>
    </citation>
    <scope>NUCLEOTIDE SEQUENCE</scope>
</reference>
<dbReference type="PROSITE" id="PS00923">
    <property type="entry name" value="ASP_GLU_RACEMASE_1"/>
    <property type="match status" value="1"/>
</dbReference>
<evidence type="ECO:0000313" key="2">
    <source>
        <dbReference type="EMBL" id="MPL79836.1"/>
    </source>
</evidence>
<dbReference type="InterPro" id="IPR033134">
    <property type="entry name" value="Asp/Glu_racemase_AS_2"/>
</dbReference>
<proteinExistence type="predicted"/>
<dbReference type="GO" id="GO:0008881">
    <property type="term" value="F:glutamate racemase activity"/>
    <property type="evidence" value="ECO:0007669"/>
    <property type="project" value="UniProtKB-EC"/>
</dbReference>